<keyword evidence="3" id="KW-0378">Hydrolase</keyword>
<feature type="compositionally biased region" description="Low complexity" evidence="1">
    <location>
        <begin position="209"/>
        <end position="221"/>
    </location>
</feature>
<feature type="transmembrane region" description="Helical" evidence="2">
    <location>
        <begin position="490"/>
        <end position="512"/>
    </location>
</feature>
<feature type="transmembrane region" description="Helical" evidence="2">
    <location>
        <begin position="440"/>
        <end position="461"/>
    </location>
</feature>
<feature type="transmembrane region" description="Helical" evidence="2">
    <location>
        <begin position="689"/>
        <end position="712"/>
    </location>
</feature>
<evidence type="ECO:0000256" key="1">
    <source>
        <dbReference type="SAM" id="MobiDB-lite"/>
    </source>
</evidence>
<dbReference type="GO" id="GO:0008237">
    <property type="term" value="F:metallopeptidase activity"/>
    <property type="evidence" value="ECO:0007669"/>
    <property type="project" value="UniProtKB-KW"/>
</dbReference>
<feature type="compositionally biased region" description="Gly residues" evidence="1">
    <location>
        <begin position="290"/>
        <end position="307"/>
    </location>
</feature>
<dbReference type="Proteomes" id="UP001597185">
    <property type="component" value="Unassembled WGS sequence"/>
</dbReference>
<feature type="transmembrane region" description="Helical" evidence="2">
    <location>
        <begin position="413"/>
        <end position="433"/>
    </location>
</feature>
<dbReference type="EMBL" id="JBHUDB010000001">
    <property type="protein sequence ID" value="MFD1569049.1"/>
    <property type="molecule type" value="Genomic_DNA"/>
</dbReference>
<keyword evidence="2" id="KW-0812">Transmembrane</keyword>
<reference evidence="3 4" key="1">
    <citation type="journal article" date="2019" name="Int. J. Syst. Evol. Microbiol.">
        <title>The Global Catalogue of Microorganisms (GCM) 10K type strain sequencing project: providing services to taxonomists for standard genome sequencing and annotation.</title>
        <authorList>
            <consortium name="The Broad Institute Genomics Platform"/>
            <consortium name="The Broad Institute Genome Sequencing Center for Infectious Disease"/>
            <person name="Wu L."/>
            <person name="Ma J."/>
        </authorList>
    </citation>
    <scope>NUCLEOTIDE SEQUENCE [LARGE SCALE GENOMIC DNA]</scope>
    <source>
        <strain evidence="3 4">CGMCC 1.12689</strain>
    </source>
</reference>
<name>A0ABD6BX91_9EURY</name>
<accession>A0ABD6BX91</accession>
<keyword evidence="2" id="KW-1133">Transmembrane helix</keyword>
<dbReference type="PANTHER" id="PTHR43471:SF3">
    <property type="entry name" value="ABC TRANSPORTER PERMEASE PROTEIN NATB"/>
    <property type="match status" value="1"/>
</dbReference>
<feature type="transmembrane region" description="Helical" evidence="2">
    <location>
        <begin position="567"/>
        <end position="586"/>
    </location>
</feature>
<evidence type="ECO:0000313" key="3">
    <source>
        <dbReference type="EMBL" id="MFD1569049.1"/>
    </source>
</evidence>
<keyword evidence="3" id="KW-0482">Metalloprotease</keyword>
<evidence type="ECO:0000256" key="2">
    <source>
        <dbReference type="SAM" id="Phobius"/>
    </source>
</evidence>
<dbReference type="AlphaFoldDB" id="A0ABD6BX91"/>
<feature type="transmembrane region" description="Helical" evidence="2">
    <location>
        <begin position="719"/>
        <end position="740"/>
    </location>
</feature>
<sequence length="742" mass="74584">MIDRLRRVLRVARWEAARAGGGVDRRTLLAALALLTVAGGVIGGGLAAGVVGLDVDRDVYRVAVDDDSPYADAVERAPALTAVPTEGASLGTSADLIVRDVDGIPANDGTADRTTDGEATGGGTTDGGRSSVIGVVVSASDTRKGAAAAAEFRSAVEAHNERLMAAEENETAAFPVAVTLRYVSRTDGVDDGATLGGSGDADTSETDGTDATADASDSSDTSGDETDGVDIDASGGDTDAGGDDAGSTDTGDGDTATDGSGSDATDSGDDDAAGDDGTVSDDGTNAGSAGSDGDGTGSDGDGTGSDGDGLAVPSVGGGTFGADTVGSPGSISPPFPFVSLLLAFVFLVPMNFLIQAYGSSILDERTNRRGEPLLVTPLSPAEIVAGKTLPYVALAGAITTLIAVAVGGGPLSVVAVFPVAMAFLGATFVGAMFARSFKELTFVTVGVSVLLTTYAFVPAIFTNVTPVALVSPLTLVVFDLQGEAVSAGDVLFSTTPMSIGAGLLFALGLGVYREEDMFTQKPIGRKFLDALAVRLAPVGVAGRTDTAARSVAETDASPRPRTRVRTWGRALAPVALLTACTIPFVFVAELMAVALLFALPITVSIPVLLVAIAFIEEVAKSVHLYAGFERGVFARTDRVAVAVGVASATGFFLAEKATAVVQAVGLTELYVGRAAFGSVAGLEGLSAPVLVALVFAPLALHSVATTVTAVGASRDRTGYVLTLALATLLHAAYNFAVVSIHG</sequence>
<feature type="transmembrane region" description="Helical" evidence="2">
    <location>
        <begin position="636"/>
        <end position="654"/>
    </location>
</feature>
<organism evidence="3 4">
    <name type="scientific">Halorubrum laminariae</name>
    <dbReference type="NCBI Taxonomy" id="1433523"/>
    <lineage>
        <taxon>Archaea</taxon>
        <taxon>Methanobacteriati</taxon>
        <taxon>Methanobacteriota</taxon>
        <taxon>Stenosarchaea group</taxon>
        <taxon>Halobacteria</taxon>
        <taxon>Halobacteriales</taxon>
        <taxon>Haloferacaceae</taxon>
        <taxon>Halorubrum</taxon>
    </lineage>
</organism>
<comment type="caution">
    <text evidence="3">The sequence shown here is derived from an EMBL/GenBank/DDBJ whole genome shotgun (WGS) entry which is preliminary data.</text>
</comment>
<feature type="compositionally biased region" description="Low complexity" evidence="1">
    <location>
        <begin position="245"/>
        <end position="265"/>
    </location>
</feature>
<gene>
    <name evidence="3" type="ORF">ACFR9T_00305</name>
</gene>
<feature type="compositionally biased region" description="Low complexity" evidence="1">
    <location>
        <begin position="275"/>
        <end position="289"/>
    </location>
</feature>
<keyword evidence="4" id="KW-1185">Reference proteome</keyword>
<feature type="region of interest" description="Disordered" evidence="1">
    <location>
        <begin position="105"/>
        <end position="130"/>
    </location>
</feature>
<feature type="transmembrane region" description="Helical" evidence="2">
    <location>
        <begin position="388"/>
        <end position="407"/>
    </location>
</feature>
<feature type="transmembrane region" description="Helical" evidence="2">
    <location>
        <begin position="337"/>
        <end position="358"/>
    </location>
</feature>
<dbReference type="PANTHER" id="PTHR43471">
    <property type="entry name" value="ABC TRANSPORTER PERMEASE"/>
    <property type="match status" value="1"/>
</dbReference>
<feature type="region of interest" description="Disordered" evidence="1">
    <location>
        <begin position="187"/>
        <end position="315"/>
    </location>
</feature>
<dbReference type="RefSeq" id="WP_256418518.1">
    <property type="nucleotide sequence ID" value="NZ_JANHDL010000006.1"/>
</dbReference>
<proteinExistence type="predicted"/>
<keyword evidence="3" id="KW-0645">Protease</keyword>
<protein>
    <submittedName>
        <fullName evidence="3">PrsW family intramembrane metalloprotease</fullName>
    </submittedName>
</protein>
<keyword evidence="2" id="KW-0472">Membrane</keyword>
<evidence type="ECO:0000313" key="4">
    <source>
        <dbReference type="Proteomes" id="UP001597185"/>
    </source>
</evidence>
<feature type="transmembrane region" description="Helical" evidence="2">
    <location>
        <begin position="592"/>
        <end position="615"/>
    </location>
</feature>